<dbReference type="Proteomes" id="UP000008021">
    <property type="component" value="Chromosome 1"/>
</dbReference>
<dbReference type="Gramene" id="OMERI01G17480.1">
    <property type="protein sequence ID" value="OMERI01G17480.1"/>
    <property type="gene ID" value="OMERI01G17480"/>
</dbReference>
<feature type="region of interest" description="Disordered" evidence="1">
    <location>
        <begin position="69"/>
        <end position="94"/>
    </location>
</feature>
<feature type="compositionally biased region" description="Low complexity" evidence="1">
    <location>
        <begin position="15"/>
        <end position="30"/>
    </location>
</feature>
<feature type="compositionally biased region" description="Basic residues" evidence="1">
    <location>
        <begin position="143"/>
        <end position="156"/>
    </location>
</feature>
<proteinExistence type="predicted"/>
<dbReference type="HOGENOM" id="CLU_1689490_0_0_1"/>
<feature type="compositionally biased region" description="Gly residues" evidence="1">
    <location>
        <begin position="76"/>
        <end position="89"/>
    </location>
</feature>
<reference evidence="2" key="1">
    <citation type="submission" date="2015-04" db="UniProtKB">
        <authorList>
            <consortium name="EnsemblPlants"/>
        </authorList>
    </citation>
    <scope>IDENTIFICATION</scope>
</reference>
<evidence type="ECO:0000256" key="1">
    <source>
        <dbReference type="SAM" id="MobiDB-lite"/>
    </source>
</evidence>
<feature type="region of interest" description="Disordered" evidence="1">
    <location>
        <begin position="115"/>
        <end position="156"/>
    </location>
</feature>
<dbReference type="AlphaFoldDB" id="A0A0E0C3B7"/>
<sequence length="156" mass="15921">MHGVAAALAATSCGRSSAASGGTTSGGTSSEKGKRERCLGGGFLWARKGRTRLGGGRISRRLGGIRIDSRPCGHARVGGRGAAEGGDVGTGAEWARGGAERAGDVGRWGRRRLEVGEGLTGGRPRREREEGGGMDLGRAQGRMGRRPKGGKKVVVG</sequence>
<dbReference type="EnsemblPlants" id="OMERI01G17480.1">
    <property type="protein sequence ID" value="OMERI01G17480.1"/>
    <property type="gene ID" value="OMERI01G17480"/>
</dbReference>
<organism evidence="2">
    <name type="scientific">Oryza meridionalis</name>
    <dbReference type="NCBI Taxonomy" id="40149"/>
    <lineage>
        <taxon>Eukaryota</taxon>
        <taxon>Viridiplantae</taxon>
        <taxon>Streptophyta</taxon>
        <taxon>Embryophyta</taxon>
        <taxon>Tracheophyta</taxon>
        <taxon>Spermatophyta</taxon>
        <taxon>Magnoliopsida</taxon>
        <taxon>Liliopsida</taxon>
        <taxon>Poales</taxon>
        <taxon>Poaceae</taxon>
        <taxon>BOP clade</taxon>
        <taxon>Oryzoideae</taxon>
        <taxon>Oryzeae</taxon>
        <taxon>Oryzinae</taxon>
        <taxon>Oryza</taxon>
    </lineage>
</organism>
<evidence type="ECO:0000313" key="3">
    <source>
        <dbReference type="Proteomes" id="UP000008021"/>
    </source>
</evidence>
<feature type="region of interest" description="Disordered" evidence="1">
    <location>
        <begin position="15"/>
        <end position="35"/>
    </location>
</feature>
<keyword evidence="3" id="KW-1185">Reference proteome</keyword>
<evidence type="ECO:0000313" key="2">
    <source>
        <dbReference type="EnsemblPlants" id="OMERI01G17480.1"/>
    </source>
</evidence>
<reference evidence="2" key="2">
    <citation type="submission" date="2018-05" db="EMBL/GenBank/DDBJ databases">
        <title>OmerRS3 (Oryza meridionalis Reference Sequence Version 3).</title>
        <authorList>
            <person name="Zhang J."/>
            <person name="Kudrna D."/>
            <person name="Lee S."/>
            <person name="Talag J."/>
            <person name="Welchert J."/>
            <person name="Wing R.A."/>
        </authorList>
    </citation>
    <scope>NUCLEOTIDE SEQUENCE [LARGE SCALE GENOMIC DNA]</scope>
    <source>
        <strain evidence="2">cv. OR44</strain>
    </source>
</reference>
<accession>A0A0E0C3B7</accession>
<protein>
    <submittedName>
        <fullName evidence="2">Uncharacterized protein</fullName>
    </submittedName>
</protein>
<name>A0A0E0C3B7_9ORYZ</name>